<feature type="compositionally biased region" description="Basic residues" evidence="1">
    <location>
        <begin position="183"/>
        <end position="197"/>
    </location>
</feature>
<dbReference type="CDD" id="cd09272">
    <property type="entry name" value="RNase_HI_RT_Ty1"/>
    <property type="match status" value="1"/>
</dbReference>
<feature type="domain" description="Retrovirus-related Pol polyprotein from transposon TNT 1-94-like beta-barrel" evidence="2">
    <location>
        <begin position="3"/>
        <end position="60"/>
    </location>
</feature>
<dbReference type="PANTHER" id="PTHR11439">
    <property type="entry name" value="GAG-POL-RELATED RETROTRANSPOSON"/>
    <property type="match status" value="1"/>
</dbReference>
<organism evidence="3 4">
    <name type="scientific">Araneus ventricosus</name>
    <name type="common">Orbweaver spider</name>
    <name type="synonym">Epeira ventricosa</name>
    <dbReference type="NCBI Taxonomy" id="182803"/>
    <lineage>
        <taxon>Eukaryota</taxon>
        <taxon>Metazoa</taxon>
        <taxon>Ecdysozoa</taxon>
        <taxon>Arthropoda</taxon>
        <taxon>Chelicerata</taxon>
        <taxon>Arachnida</taxon>
        <taxon>Araneae</taxon>
        <taxon>Araneomorphae</taxon>
        <taxon>Entelegynae</taxon>
        <taxon>Araneoidea</taxon>
        <taxon>Araneidae</taxon>
        <taxon>Araneus</taxon>
    </lineage>
</organism>
<feature type="region of interest" description="Disordered" evidence="1">
    <location>
        <begin position="152"/>
        <end position="197"/>
    </location>
</feature>
<keyword evidence="4" id="KW-1185">Reference proteome</keyword>
<reference evidence="3 4" key="1">
    <citation type="journal article" date="2019" name="Sci. Rep.">
        <title>Orb-weaving spider Araneus ventricosus genome elucidates the spidroin gene catalogue.</title>
        <authorList>
            <person name="Kono N."/>
            <person name="Nakamura H."/>
            <person name="Ohtoshi R."/>
            <person name="Moran D.A.P."/>
            <person name="Shinohara A."/>
            <person name="Yoshida Y."/>
            <person name="Fujiwara M."/>
            <person name="Mori M."/>
            <person name="Tomita M."/>
            <person name="Arakawa K."/>
        </authorList>
    </citation>
    <scope>NUCLEOTIDE SEQUENCE [LARGE SCALE GENOMIC DNA]</scope>
</reference>
<dbReference type="Proteomes" id="UP000499080">
    <property type="component" value="Unassembled WGS sequence"/>
</dbReference>
<accession>A0A4Y2RC35</accession>
<proteinExistence type="predicted"/>
<dbReference type="EMBL" id="BGPR01143943">
    <property type="protein sequence ID" value="GBN73231.1"/>
    <property type="molecule type" value="Genomic_DNA"/>
</dbReference>
<dbReference type="InterPro" id="IPR054722">
    <property type="entry name" value="PolX-like_BBD"/>
</dbReference>
<evidence type="ECO:0000259" key="2">
    <source>
        <dbReference type="Pfam" id="PF22936"/>
    </source>
</evidence>
<sequence>MKNAMKLADKSEAKVQGHGKTNFPAILNGQRSYVHSNETLYVPSLSYNLLSVAKLTNLGFTVQFNGQSADIVNPVQDMKLKADRVGDLYFLRTEEKKDNTASTVSTSMDTPCSGDFQKWHARLEYIDFSPYDDEVIKTDKEYQTLSISAPINRKKRKKQESDDDVTLEPDLSISEEPIDSKQSSKRGRGRPKLIRGSRGRPKKIYATLKEETNEDNSQNSVDSTDCAIFAMGEIALESALKGESSQDWLKALASEVKSILKHDTFDLVKRTENKDLIGSRFILRNNCLYSSAIAYSISKLSQYLTCYDKSHWLAAKRVLRYLKKTINYGLVFELDDKVVYGYSDSDRGKSQEDRKSYSGYCFMLSNSVISWLSRKQKTVALRSTESEYMSLSDSCKEALYLQKLLSELDLGISCKQITINVDNHSAIKLAENSLFHSRTKHIDIRHHFIRDVLEDGKIALKHVSKSKMGADIFIKPLGSLKHYECLNIINVTDLSLL</sequence>
<name>A0A4Y2RC35_ARAVE</name>
<gene>
    <name evidence="3" type="primary">POLX_1831</name>
    <name evidence="3" type="ORF">AVEN_94680_1</name>
</gene>
<evidence type="ECO:0000313" key="3">
    <source>
        <dbReference type="EMBL" id="GBN73231.1"/>
    </source>
</evidence>
<evidence type="ECO:0000313" key="4">
    <source>
        <dbReference type="Proteomes" id="UP000499080"/>
    </source>
</evidence>
<comment type="caution">
    <text evidence="3">The sequence shown here is derived from an EMBL/GenBank/DDBJ whole genome shotgun (WGS) entry which is preliminary data.</text>
</comment>
<dbReference type="AlphaFoldDB" id="A0A4Y2RC35"/>
<evidence type="ECO:0000256" key="1">
    <source>
        <dbReference type="SAM" id="MobiDB-lite"/>
    </source>
</evidence>
<dbReference type="Pfam" id="PF22936">
    <property type="entry name" value="Pol_BBD"/>
    <property type="match status" value="1"/>
</dbReference>
<dbReference type="PANTHER" id="PTHR11439:SF483">
    <property type="entry name" value="PEPTIDE SYNTHASE GLIP-LIKE, PUTATIVE (AFU_ORTHOLOGUE AFUA_3G12920)-RELATED"/>
    <property type="match status" value="1"/>
</dbReference>
<protein>
    <submittedName>
        <fullName evidence="3">Retrovirus-related Pol polyprotein from transposon TNT 1-94</fullName>
    </submittedName>
</protein>